<evidence type="ECO:0000256" key="5">
    <source>
        <dbReference type="ARBA" id="ARBA00023136"/>
    </source>
</evidence>
<dbReference type="GO" id="GO:0022857">
    <property type="term" value="F:transmembrane transporter activity"/>
    <property type="evidence" value="ECO:0007669"/>
    <property type="project" value="InterPro"/>
</dbReference>
<keyword evidence="2" id="KW-1003">Cell membrane</keyword>
<proteinExistence type="predicted"/>
<gene>
    <name evidence="8" type="ORF">FE633_01080</name>
</gene>
<evidence type="ECO:0000256" key="3">
    <source>
        <dbReference type="ARBA" id="ARBA00022692"/>
    </source>
</evidence>
<keyword evidence="9" id="KW-1185">Reference proteome</keyword>
<dbReference type="EMBL" id="VBZC01000001">
    <property type="protein sequence ID" value="TLS48104.1"/>
    <property type="molecule type" value="Genomic_DNA"/>
</dbReference>
<dbReference type="AlphaFoldDB" id="A0A5R9G585"/>
<feature type="transmembrane region" description="Helical" evidence="7">
    <location>
        <begin position="366"/>
        <end position="382"/>
    </location>
</feature>
<feature type="transmembrane region" description="Helical" evidence="7">
    <location>
        <begin position="287"/>
        <end position="309"/>
    </location>
</feature>
<comment type="subcellular location">
    <subcellularLocation>
        <location evidence="1">Cell membrane</location>
        <topology evidence="1">Multi-pass membrane protein</topology>
    </subcellularLocation>
</comment>
<feature type="transmembrane region" description="Helical" evidence="7">
    <location>
        <begin position="164"/>
        <end position="184"/>
    </location>
</feature>
<organism evidence="8 9">
    <name type="scientific">Streptomyces montanus</name>
    <dbReference type="NCBI Taxonomy" id="2580423"/>
    <lineage>
        <taxon>Bacteria</taxon>
        <taxon>Bacillati</taxon>
        <taxon>Actinomycetota</taxon>
        <taxon>Actinomycetes</taxon>
        <taxon>Kitasatosporales</taxon>
        <taxon>Streptomycetaceae</taxon>
        <taxon>Streptomyces</taxon>
    </lineage>
</organism>
<evidence type="ECO:0000256" key="1">
    <source>
        <dbReference type="ARBA" id="ARBA00004651"/>
    </source>
</evidence>
<feature type="transmembrane region" description="Helical" evidence="7">
    <location>
        <begin position="126"/>
        <end position="152"/>
    </location>
</feature>
<accession>A0A5R9G585</accession>
<name>A0A5R9G585_9ACTN</name>
<feature type="transmembrane region" description="Helical" evidence="7">
    <location>
        <begin position="235"/>
        <end position="256"/>
    </location>
</feature>
<evidence type="ECO:0000256" key="7">
    <source>
        <dbReference type="SAM" id="Phobius"/>
    </source>
</evidence>
<dbReference type="PANTHER" id="PTHR32196">
    <property type="entry name" value="ABC TRANSPORTER PERMEASE PROTEIN YPHD-RELATED-RELATED"/>
    <property type="match status" value="1"/>
</dbReference>
<feature type="compositionally biased region" description="Basic and acidic residues" evidence="6">
    <location>
        <begin position="13"/>
        <end position="36"/>
    </location>
</feature>
<comment type="caution">
    <text evidence="8">The sequence shown here is derived from an EMBL/GenBank/DDBJ whole genome shotgun (WGS) entry which is preliminary data.</text>
</comment>
<dbReference type="PANTHER" id="PTHR32196:SF72">
    <property type="entry name" value="RIBOSE IMPORT PERMEASE PROTEIN RBSC"/>
    <property type="match status" value="1"/>
</dbReference>
<dbReference type="GO" id="GO:0005886">
    <property type="term" value="C:plasma membrane"/>
    <property type="evidence" value="ECO:0007669"/>
    <property type="project" value="UniProtKB-SubCell"/>
</dbReference>
<feature type="transmembrane region" description="Helical" evidence="7">
    <location>
        <begin position="321"/>
        <end position="354"/>
    </location>
</feature>
<keyword evidence="5 7" id="KW-0472">Membrane</keyword>
<evidence type="ECO:0000256" key="6">
    <source>
        <dbReference type="SAM" id="MobiDB-lite"/>
    </source>
</evidence>
<evidence type="ECO:0000313" key="8">
    <source>
        <dbReference type="EMBL" id="TLS48104.1"/>
    </source>
</evidence>
<evidence type="ECO:0000256" key="4">
    <source>
        <dbReference type="ARBA" id="ARBA00022989"/>
    </source>
</evidence>
<dbReference type="InterPro" id="IPR001851">
    <property type="entry name" value="ABC_transp_permease"/>
</dbReference>
<evidence type="ECO:0000313" key="9">
    <source>
        <dbReference type="Proteomes" id="UP000305906"/>
    </source>
</evidence>
<keyword evidence="4 7" id="KW-1133">Transmembrane helix</keyword>
<feature type="transmembrane region" description="Helical" evidence="7">
    <location>
        <begin position="190"/>
        <end position="214"/>
    </location>
</feature>
<feature type="transmembrane region" description="Helical" evidence="7">
    <location>
        <begin position="88"/>
        <end position="106"/>
    </location>
</feature>
<protein>
    <submittedName>
        <fullName evidence="8">ABC transporter permease</fullName>
    </submittedName>
</protein>
<feature type="region of interest" description="Disordered" evidence="6">
    <location>
        <begin position="1"/>
        <end position="72"/>
    </location>
</feature>
<reference evidence="8 9" key="1">
    <citation type="submission" date="2019-05" db="EMBL/GenBank/DDBJ databases">
        <title>Streptomyces sp. NEAU-C151, a novel actinomycete isolated from soil.</title>
        <authorList>
            <person name="Han L."/>
            <person name="Jiang H."/>
        </authorList>
    </citation>
    <scope>NUCLEOTIDE SEQUENCE [LARGE SCALE GENOMIC DNA]</scope>
    <source>
        <strain evidence="8 9">NEAU-C151</strain>
    </source>
</reference>
<evidence type="ECO:0000256" key="2">
    <source>
        <dbReference type="ARBA" id="ARBA00022475"/>
    </source>
</evidence>
<dbReference type="Proteomes" id="UP000305906">
    <property type="component" value="Unassembled WGS sequence"/>
</dbReference>
<dbReference type="Pfam" id="PF02653">
    <property type="entry name" value="BPD_transp_2"/>
    <property type="match status" value="1"/>
</dbReference>
<sequence length="394" mass="40550">MPSGACARRRPCHRDPLRLPAQRDADRRRPEREQHSGRRGAASTRRPRRRRTSVTTVHTDKNDISPGPGQSLRYGGPRLLQTAARFRVELVIAAACVLVELLLSTVQPAAISSGNITNIAQTAAPLVIIALGQLLVITTAGIDLSVGSVFSLTGIAAAALLNHGAPTGVAVLGALGLGALFGLFNGVCVAVLGLAPFIVTLVTYSVAASLAFVVTNGNSQPVSSAGFGSLNSGHYLGIPNYLLYVIVLVVLLQLLLSGTTQGRWLYAVGSNERAARLIGVPVRSIKLAAYTASGLLAAFAAVLSVSYLANAESTAGTGLELQAIAAVVIGGASLFGGVGSAVGALTGAVLVVVIQNAVNLLGVNSFYQGTITGLVILLAVLAERLTRRSRTRGA</sequence>
<dbReference type="CDD" id="cd06579">
    <property type="entry name" value="TM_PBP1_transp_AraH_like"/>
    <property type="match status" value="1"/>
</dbReference>
<keyword evidence="3 7" id="KW-0812">Transmembrane</keyword>